<accession>A0AAV7K8C0</accession>
<gene>
    <name evidence="1" type="ORF">LOD99_16266</name>
</gene>
<proteinExistence type="predicted"/>
<name>A0AAV7K8C0_9METZ</name>
<evidence type="ECO:0000313" key="1">
    <source>
        <dbReference type="EMBL" id="KAI6656965.1"/>
    </source>
</evidence>
<organism evidence="1 2">
    <name type="scientific">Oopsacas minuta</name>
    <dbReference type="NCBI Taxonomy" id="111878"/>
    <lineage>
        <taxon>Eukaryota</taxon>
        <taxon>Metazoa</taxon>
        <taxon>Porifera</taxon>
        <taxon>Hexactinellida</taxon>
        <taxon>Hexasterophora</taxon>
        <taxon>Lyssacinosida</taxon>
        <taxon>Leucopsacidae</taxon>
        <taxon>Oopsacas</taxon>
    </lineage>
</organism>
<dbReference type="InterPro" id="IPR024135">
    <property type="entry name" value="LAMTOR5"/>
</dbReference>
<dbReference type="GO" id="GO:0043066">
    <property type="term" value="P:negative regulation of apoptotic process"/>
    <property type="evidence" value="ECO:0007669"/>
    <property type="project" value="InterPro"/>
</dbReference>
<dbReference type="EMBL" id="JAKMXF010000133">
    <property type="protein sequence ID" value="KAI6656965.1"/>
    <property type="molecule type" value="Genomic_DNA"/>
</dbReference>
<evidence type="ECO:0000313" key="2">
    <source>
        <dbReference type="Proteomes" id="UP001165289"/>
    </source>
</evidence>
<dbReference type="Proteomes" id="UP001165289">
    <property type="component" value="Unassembled WGS sequence"/>
</dbReference>
<comment type="caution">
    <text evidence="1">The sequence shown here is derived from an EMBL/GenBank/DDBJ whole genome shotgun (WGS) entry which is preliminary data.</text>
</comment>
<protein>
    <recommendedName>
        <fullName evidence="3">Late endosomal/lysosomal adaptor and MAPK and MTOR activator 5</fullName>
    </recommendedName>
</protein>
<reference evidence="1 2" key="1">
    <citation type="journal article" date="2023" name="BMC Biol.">
        <title>The compact genome of the sponge Oopsacas minuta (Hexactinellida) is lacking key metazoan core genes.</title>
        <authorList>
            <person name="Santini S."/>
            <person name="Schenkelaars Q."/>
            <person name="Jourda C."/>
            <person name="Duchesne M."/>
            <person name="Belahbib H."/>
            <person name="Rocher C."/>
            <person name="Selva M."/>
            <person name="Riesgo A."/>
            <person name="Vervoort M."/>
            <person name="Leys S.P."/>
            <person name="Kodjabachian L."/>
            <person name="Le Bivic A."/>
            <person name="Borchiellini C."/>
            <person name="Claverie J.M."/>
            <person name="Renard E."/>
        </authorList>
    </citation>
    <scope>NUCLEOTIDE SEQUENCE [LARGE SCALE GENOMIC DNA]</scope>
    <source>
        <strain evidence="1">SPO-2</strain>
    </source>
</reference>
<dbReference type="Gene3D" id="3.30.450.30">
    <property type="entry name" value="Dynein light chain 2a, cytoplasmic"/>
    <property type="match status" value="1"/>
</dbReference>
<dbReference type="Pfam" id="PF16672">
    <property type="entry name" value="LAMTOR5"/>
    <property type="match status" value="1"/>
</dbReference>
<dbReference type="AlphaFoldDB" id="A0AAV7K8C0"/>
<sequence length="99" mass="10943">MSSSESLQKMREKHLKGISICDPRGFTMQAEGTLKNAAMTHAAQAIVLLSKLDDVKGSPTIRIETNQGNIHIIERDGDTIAIHNCSQYDIDSFDHYANV</sequence>
<keyword evidence="2" id="KW-1185">Reference proteome</keyword>
<dbReference type="GO" id="GO:0071986">
    <property type="term" value="C:Ragulator complex"/>
    <property type="evidence" value="ECO:0007669"/>
    <property type="project" value="InterPro"/>
</dbReference>
<evidence type="ECO:0008006" key="3">
    <source>
        <dbReference type="Google" id="ProtNLM"/>
    </source>
</evidence>